<comment type="function">
    <text evidence="1">Catalyzes the specific phosphorylation of 1,6-anhydro-N-acetylmuramic acid (anhMurNAc) with the simultaneous cleavage of the 1,6-anhydro ring, generating MurNAc-6-P. Is required for the utilization of anhMurNAc either imported from the medium or derived from its own cell wall murein, and thus plays a role in cell wall recycling.</text>
</comment>
<dbReference type="EMBL" id="PXYT01000021">
    <property type="protein sequence ID" value="PSR28156.1"/>
    <property type="molecule type" value="Genomic_DNA"/>
</dbReference>
<dbReference type="UniPathway" id="UPA00544"/>
<dbReference type="GO" id="GO:0016773">
    <property type="term" value="F:phosphotransferase activity, alcohol group as acceptor"/>
    <property type="evidence" value="ECO:0007669"/>
    <property type="project" value="UniProtKB-UniRule"/>
</dbReference>
<dbReference type="UniPathway" id="UPA00343"/>
<feature type="binding site" evidence="1">
    <location>
        <begin position="15"/>
        <end position="22"/>
    </location>
    <ligand>
        <name>ATP</name>
        <dbReference type="ChEBI" id="CHEBI:30616"/>
    </ligand>
</feature>
<organism evidence="2 3">
    <name type="scientific">Sulfobacillus benefaciens</name>
    <dbReference type="NCBI Taxonomy" id="453960"/>
    <lineage>
        <taxon>Bacteria</taxon>
        <taxon>Bacillati</taxon>
        <taxon>Bacillota</taxon>
        <taxon>Clostridia</taxon>
        <taxon>Eubacteriales</taxon>
        <taxon>Clostridiales Family XVII. Incertae Sedis</taxon>
        <taxon>Sulfobacillus</taxon>
    </lineage>
</organism>
<comment type="pathway">
    <text evidence="1">Cell wall biogenesis; peptidoglycan recycling.</text>
</comment>
<dbReference type="InterPro" id="IPR043129">
    <property type="entry name" value="ATPase_NBD"/>
</dbReference>
<keyword evidence="1" id="KW-0808">Transferase</keyword>
<gene>
    <name evidence="1" type="primary">anmK</name>
    <name evidence="2" type="ORF">C7B43_10565</name>
</gene>
<dbReference type="PANTHER" id="PTHR30605">
    <property type="entry name" value="ANHYDRO-N-ACETYLMURAMIC ACID KINASE"/>
    <property type="match status" value="1"/>
</dbReference>
<evidence type="ECO:0000313" key="2">
    <source>
        <dbReference type="EMBL" id="PSR28156.1"/>
    </source>
</evidence>
<name>A0A2T2X105_9FIRM</name>
<proteinExistence type="inferred from homology"/>
<dbReference type="InterPro" id="IPR005338">
    <property type="entry name" value="Anhydro_N_Ac-Mur_kinase"/>
</dbReference>
<comment type="pathway">
    <text evidence="1">Amino-sugar metabolism; 1,6-anhydro-N-acetylmuramate degradation.</text>
</comment>
<dbReference type="GO" id="GO:0005524">
    <property type="term" value="F:ATP binding"/>
    <property type="evidence" value="ECO:0007669"/>
    <property type="project" value="UniProtKB-UniRule"/>
</dbReference>
<dbReference type="GO" id="GO:0016301">
    <property type="term" value="F:kinase activity"/>
    <property type="evidence" value="ECO:0007669"/>
    <property type="project" value="UniProtKB-KW"/>
</dbReference>
<reference evidence="2 3" key="1">
    <citation type="journal article" date="2014" name="BMC Genomics">
        <title>Comparison of environmental and isolate Sulfobacillus genomes reveals diverse carbon, sulfur, nitrogen, and hydrogen metabolisms.</title>
        <authorList>
            <person name="Justice N.B."/>
            <person name="Norman A."/>
            <person name="Brown C.T."/>
            <person name="Singh A."/>
            <person name="Thomas B.C."/>
            <person name="Banfield J.F."/>
        </authorList>
    </citation>
    <scope>NUCLEOTIDE SEQUENCE [LARGE SCALE GENOMIC DNA]</scope>
    <source>
        <strain evidence="2">AMDSBA1</strain>
    </source>
</reference>
<dbReference type="CDD" id="cd24050">
    <property type="entry name" value="ASKHA_NBD_ANMK"/>
    <property type="match status" value="1"/>
</dbReference>
<keyword evidence="1" id="KW-0547">Nucleotide-binding</keyword>
<protein>
    <recommendedName>
        <fullName evidence="1">Anhydro-N-acetylmuramic acid kinase</fullName>
        <ecNumber evidence="1">2.7.1.170</ecNumber>
    </recommendedName>
    <alternativeName>
        <fullName evidence="1">AnhMurNAc kinase</fullName>
    </alternativeName>
</protein>
<evidence type="ECO:0000256" key="1">
    <source>
        <dbReference type="HAMAP-Rule" id="MF_01270"/>
    </source>
</evidence>
<sequence>MRVNKHAYAIGLMTGTSADGIDAVLAQITETESEYPVIQMVDSLFAPFDTHQRERILSLCRKNAPLYDVARVHTELGHWLGDTVNELLENTAVPRECIRVIGMHGQTIAHYPGTEEQTHGFTVQIGDPAVLAAETGIDVVSHFRQMDVAMGGQGAPLVPYFDFAVFHSSRESRVLLNIGGISNITILLQEAQIDEITGFDTGPGNMVLDALMEQITGGKQHYDASGELARQGKTHEGLLALWLQHPYFTRKPPTSCGREQFGREYSLGLYQQMKEVGLSAEDMMRTATAFVAASIRQAISRHAPTSVALIAAGGGCHNPVLMNELVSGLSLIRPWETTDNYGVPGDMKEAMAFAYLAWQFIHNRATSIPHITGARKSVRQGMLTPVRIPVEARETE</sequence>
<dbReference type="EC" id="2.7.1.170" evidence="1"/>
<evidence type="ECO:0000313" key="3">
    <source>
        <dbReference type="Proteomes" id="UP000242699"/>
    </source>
</evidence>
<keyword evidence="1" id="KW-0067">ATP-binding</keyword>
<dbReference type="SUPFAM" id="SSF53067">
    <property type="entry name" value="Actin-like ATPase domain"/>
    <property type="match status" value="1"/>
</dbReference>
<dbReference type="GO" id="GO:0097175">
    <property type="term" value="P:1,6-anhydro-N-acetyl-beta-muramic acid catabolic process"/>
    <property type="evidence" value="ECO:0007669"/>
    <property type="project" value="UniProtKB-UniRule"/>
</dbReference>
<comment type="caution">
    <text evidence="2">The sequence shown here is derived from an EMBL/GenBank/DDBJ whole genome shotgun (WGS) entry which is preliminary data.</text>
</comment>
<dbReference type="Pfam" id="PF03702">
    <property type="entry name" value="AnmK"/>
    <property type="match status" value="1"/>
</dbReference>
<dbReference type="HAMAP" id="MF_01270">
    <property type="entry name" value="AnhMurNAc_kinase"/>
    <property type="match status" value="1"/>
</dbReference>
<dbReference type="GO" id="GO:0006040">
    <property type="term" value="P:amino sugar metabolic process"/>
    <property type="evidence" value="ECO:0007669"/>
    <property type="project" value="InterPro"/>
</dbReference>
<dbReference type="AlphaFoldDB" id="A0A2T2X105"/>
<accession>A0A2T2X105</accession>
<dbReference type="Gene3D" id="3.30.420.40">
    <property type="match status" value="2"/>
</dbReference>
<dbReference type="Proteomes" id="UP000242699">
    <property type="component" value="Unassembled WGS sequence"/>
</dbReference>
<keyword evidence="1" id="KW-0119">Carbohydrate metabolism</keyword>
<keyword evidence="1 2" id="KW-0418">Kinase</keyword>
<comment type="similarity">
    <text evidence="1">Belongs to the anhydro-N-acetylmuramic acid kinase family.</text>
</comment>
<dbReference type="NCBIfam" id="NF007148">
    <property type="entry name" value="PRK09585.3-2"/>
    <property type="match status" value="1"/>
</dbReference>
<dbReference type="PANTHER" id="PTHR30605:SF0">
    <property type="entry name" value="ANHYDRO-N-ACETYLMURAMIC ACID KINASE"/>
    <property type="match status" value="1"/>
</dbReference>
<comment type="catalytic activity">
    <reaction evidence="1">
        <text>1,6-anhydro-N-acetyl-beta-muramate + ATP + H2O = N-acetyl-D-muramate 6-phosphate + ADP + H(+)</text>
        <dbReference type="Rhea" id="RHEA:24952"/>
        <dbReference type="ChEBI" id="CHEBI:15377"/>
        <dbReference type="ChEBI" id="CHEBI:15378"/>
        <dbReference type="ChEBI" id="CHEBI:30616"/>
        <dbReference type="ChEBI" id="CHEBI:58690"/>
        <dbReference type="ChEBI" id="CHEBI:58722"/>
        <dbReference type="ChEBI" id="CHEBI:456216"/>
        <dbReference type="EC" id="2.7.1.170"/>
    </reaction>
</comment>
<dbReference type="GO" id="GO:0009254">
    <property type="term" value="P:peptidoglycan turnover"/>
    <property type="evidence" value="ECO:0007669"/>
    <property type="project" value="UniProtKB-UniRule"/>
</dbReference>